<dbReference type="RefSeq" id="WP_076559195.1">
    <property type="nucleotide sequence ID" value="NZ_FTOC01000006.1"/>
</dbReference>
<name>A0A1N7JIK5_9BACI</name>
<dbReference type="PANTHER" id="PTHR31793:SF2">
    <property type="entry name" value="BLR1345 PROTEIN"/>
    <property type="match status" value="1"/>
</dbReference>
<dbReference type="InterPro" id="IPR029069">
    <property type="entry name" value="HotDog_dom_sf"/>
</dbReference>
<dbReference type="SUPFAM" id="SSF54637">
    <property type="entry name" value="Thioesterase/thiol ester dehydrase-isomerase"/>
    <property type="match status" value="1"/>
</dbReference>
<dbReference type="Gene3D" id="3.10.129.10">
    <property type="entry name" value="Hotdog Thioesterase"/>
    <property type="match status" value="1"/>
</dbReference>
<dbReference type="AlphaFoldDB" id="A0A1N7JIK5"/>
<dbReference type="EMBL" id="FTOC01000006">
    <property type="protein sequence ID" value="SIS49173.1"/>
    <property type="molecule type" value="Genomic_DNA"/>
</dbReference>
<dbReference type="Pfam" id="PF13279">
    <property type="entry name" value="4HBT_2"/>
    <property type="match status" value="1"/>
</dbReference>
<reference evidence="2" key="1">
    <citation type="submission" date="2017-01" db="EMBL/GenBank/DDBJ databases">
        <authorList>
            <person name="Varghese N."/>
            <person name="Submissions S."/>
        </authorList>
    </citation>
    <scope>NUCLEOTIDE SEQUENCE [LARGE SCALE GENOMIC DNA]</scope>
    <source>
        <strain evidence="2">DSM 23127</strain>
    </source>
</reference>
<protein>
    <submittedName>
        <fullName evidence="1">Acyl-CoA thioester hydrolase</fullName>
    </submittedName>
</protein>
<dbReference type="PANTHER" id="PTHR31793">
    <property type="entry name" value="4-HYDROXYBENZOYL-COA THIOESTERASE FAMILY MEMBER"/>
    <property type="match status" value="1"/>
</dbReference>
<dbReference type="CDD" id="cd00586">
    <property type="entry name" value="4HBT"/>
    <property type="match status" value="1"/>
</dbReference>
<dbReference type="GO" id="GO:0047617">
    <property type="term" value="F:fatty acyl-CoA hydrolase activity"/>
    <property type="evidence" value="ECO:0007669"/>
    <property type="project" value="TreeGrafter"/>
</dbReference>
<dbReference type="OrthoDB" id="6117985at2"/>
<evidence type="ECO:0000313" key="2">
    <source>
        <dbReference type="Proteomes" id="UP000187608"/>
    </source>
</evidence>
<evidence type="ECO:0000313" key="1">
    <source>
        <dbReference type="EMBL" id="SIS49173.1"/>
    </source>
</evidence>
<dbReference type="InterPro" id="IPR050563">
    <property type="entry name" value="4-hydroxybenzoyl-CoA_TE"/>
</dbReference>
<accession>A0A1N7JIK5</accession>
<proteinExistence type="predicted"/>
<organism evidence="1 2">
    <name type="scientific">Salimicrobium flavidum</name>
    <dbReference type="NCBI Taxonomy" id="570947"/>
    <lineage>
        <taxon>Bacteria</taxon>
        <taxon>Bacillati</taxon>
        <taxon>Bacillota</taxon>
        <taxon>Bacilli</taxon>
        <taxon>Bacillales</taxon>
        <taxon>Bacillaceae</taxon>
        <taxon>Salimicrobium</taxon>
    </lineage>
</organism>
<keyword evidence="2" id="KW-1185">Reference proteome</keyword>
<sequence length="155" mass="18086">MKAFHHKTTVRAEWVDYNGHMNDAAYAAIFSESVDAWMDYIGLDEQQRDDHSYTIFTLETHLCYLQEAKQGDPLHVTIQLLDLDKKRMHVFFSMNNKDDETIATSEQMLMGINTETNRPDAFPSFVIETLENIYKEHKQLETPSRSGRTIGIRRK</sequence>
<dbReference type="Proteomes" id="UP000187608">
    <property type="component" value="Unassembled WGS sequence"/>
</dbReference>
<keyword evidence="1" id="KW-0378">Hydrolase</keyword>
<dbReference type="STRING" id="570947.SAMN05421687_106110"/>
<gene>
    <name evidence="1" type="ORF">SAMN05421687_106110</name>
</gene>